<evidence type="ECO:0000313" key="2">
    <source>
        <dbReference type="Proteomes" id="UP000821865"/>
    </source>
</evidence>
<keyword evidence="2" id="KW-1185">Reference proteome</keyword>
<reference evidence="1" key="1">
    <citation type="submission" date="2020-05" db="EMBL/GenBank/DDBJ databases">
        <title>Large-scale comparative analyses of tick genomes elucidate their genetic diversity and vector capacities.</title>
        <authorList>
            <person name="Jia N."/>
            <person name="Wang J."/>
            <person name="Shi W."/>
            <person name="Du L."/>
            <person name="Sun Y."/>
            <person name="Zhan W."/>
            <person name="Jiang J."/>
            <person name="Wang Q."/>
            <person name="Zhang B."/>
            <person name="Ji P."/>
            <person name="Sakyi L.B."/>
            <person name="Cui X."/>
            <person name="Yuan T."/>
            <person name="Jiang B."/>
            <person name="Yang W."/>
            <person name="Lam T.T.-Y."/>
            <person name="Chang Q."/>
            <person name="Ding S."/>
            <person name="Wang X."/>
            <person name="Zhu J."/>
            <person name="Ruan X."/>
            <person name="Zhao L."/>
            <person name="Wei J."/>
            <person name="Que T."/>
            <person name="Du C."/>
            <person name="Cheng J."/>
            <person name="Dai P."/>
            <person name="Han X."/>
            <person name="Huang E."/>
            <person name="Gao Y."/>
            <person name="Liu J."/>
            <person name="Shao H."/>
            <person name="Ye R."/>
            <person name="Li L."/>
            <person name="Wei W."/>
            <person name="Wang X."/>
            <person name="Wang C."/>
            <person name="Yang T."/>
            <person name="Huo Q."/>
            <person name="Li W."/>
            <person name="Guo W."/>
            <person name="Chen H."/>
            <person name="Zhou L."/>
            <person name="Ni X."/>
            <person name="Tian J."/>
            <person name="Zhou Y."/>
            <person name="Sheng Y."/>
            <person name="Liu T."/>
            <person name="Pan Y."/>
            <person name="Xia L."/>
            <person name="Li J."/>
            <person name="Zhao F."/>
            <person name="Cao W."/>
        </authorList>
    </citation>
    <scope>NUCLEOTIDE SEQUENCE</scope>
    <source>
        <strain evidence="1">Dsil-2018</strain>
    </source>
</reference>
<comment type="caution">
    <text evidence="1">The sequence shown here is derived from an EMBL/GenBank/DDBJ whole genome shotgun (WGS) entry which is preliminary data.</text>
</comment>
<dbReference type="Proteomes" id="UP000821865">
    <property type="component" value="Chromosome 11"/>
</dbReference>
<accession>A0ACB8DLA4</accession>
<evidence type="ECO:0000313" key="1">
    <source>
        <dbReference type="EMBL" id="KAH7971341.1"/>
    </source>
</evidence>
<dbReference type="EMBL" id="CM023480">
    <property type="protein sequence ID" value="KAH7971341.1"/>
    <property type="molecule type" value="Genomic_DNA"/>
</dbReference>
<organism evidence="1 2">
    <name type="scientific">Dermacentor silvarum</name>
    <name type="common">Tick</name>
    <dbReference type="NCBI Taxonomy" id="543639"/>
    <lineage>
        <taxon>Eukaryota</taxon>
        <taxon>Metazoa</taxon>
        <taxon>Ecdysozoa</taxon>
        <taxon>Arthropoda</taxon>
        <taxon>Chelicerata</taxon>
        <taxon>Arachnida</taxon>
        <taxon>Acari</taxon>
        <taxon>Parasitiformes</taxon>
        <taxon>Ixodida</taxon>
        <taxon>Ixodoidea</taxon>
        <taxon>Ixodidae</taxon>
        <taxon>Rhipicephalinae</taxon>
        <taxon>Dermacentor</taxon>
    </lineage>
</organism>
<sequence length="134" mass="15459">MMHDIRVNNEKKLMQKFRQPYSKDLESVNFGSIGSVIAHEISHSFIGRGGFYGADGRQKLWWTQQSQKNFSDRTDCFKQQYEQVFDKEANINLNGQSTLDENVADNIGLMIAFEGEHTSSKLGGIRFNLQLWKH</sequence>
<proteinExistence type="predicted"/>
<name>A0ACB8DLA4_DERSI</name>
<gene>
    <name evidence="1" type="ORF">HPB49_022253</name>
</gene>
<protein>
    <submittedName>
        <fullName evidence="1">Uncharacterized protein</fullName>
    </submittedName>
</protein>